<dbReference type="Gene3D" id="3.40.50.150">
    <property type="entry name" value="Vaccinia Virus protein VP39"/>
    <property type="match status" value="1"/>
</dbReference>
<evidence type="ECO:0000256" key="1">
    <source>
        <dbReference type="ARBA" id="ARBA00007967"/>
    </source>
</evidence>
<gene>
    <name evidence="2" type="ORF">DH2020_043890</name>
</gene>
<evidence type="ECO:0000313" key="3">
    <source>
        <dbReference type="Proteomes" id="UP001318860"/>
    </source>
</evidence>
<dbReference type="PANTHER" id="PTHR31009">
    <property type="entry name" value="S-ADENOSYL-L-METHIONINE:CARBOXYL METHYLTRANSFERASE FAMILY PROTEIN"/>
    <property type="match status" value="1"/>
</dbReference>
<keyword evidence="3" id="KW-1185">Reference proteome</keyword>
<organism evidence="2 3">
    <name type="scientific">Rehmannia glutinosa</name>
    <name type="common">Chinese foxglove</name>
    <dbReference type="NCBI Taxonomy" id="99300"/>
    <lineage>
        <taxon>Eukaryota</taxon>
        <taxon>Viridiplantae</taxon>
        <taxon>Streptophyta</taxon>
        <taxon>Embryophyta</taxon>
        <taxon>Tracheophyta</taxon>
        <taxon>Spermatophyta</taxon>
        <taxon>Magnoliopsida</taxon>
        <taxon>eudicotyledons</taxon>
        <taxon>Gunneridae</taxon>
        <taxon>Pentapetalae</taxon>
        <taxon>asterids</taxon>
        <taxon>lamiids</taxon>
        <taxon>Lamiales</taxon>
        <taxon>Orobanchaceae</taxon>
        <taxon>Rehmannieae</taxon>
        <taxon>Rehmannia</taxon>
    </lineage>
</organism>
<dbReference type="Proteomes" id="UP001318860">
    <property type="component" value="Unassembled WGS sequence"/>
</dbReference>
<proteinExistence type="inferred from homology"/>
<name>A0ABR0UJM5_REHGL</name>
<dbReference type="Pfam" id="PF03492">
    <property type="entry name" value="Methyltransf_7"/>
    <property type="match status" value="2"/>
</dbReference>
<comment type="caution">
    <text evidence="2">The sequence shown here is derived from an EMBL/GenBank/DDBJ whole genome shotgun (WGS) entry which is preliminary data.</text>
</comment>
<reference evidence="2 3" key="1">
    <citation type="journal article" date="2021" name="Comput. Struct. Biotechnol. J.">
        <title>De novo genome assembly of the potent medicinal plant Rehmannia glutinosa using nanopore technology.</title>
        <authorList>
            <person name="Ma L."/>
            <person name="Dong C."/>
            <person name="Song C."/>
            <person name="Wang X."/>
            <person name="Zheng X."/>
            <person name="Niu Y."/>
            <person name="Chen S."/>
            <person name="Feng W."/>
        </authorList>
    </citation>
    <scope>NUCLEOTIDE SEQUENCE [LARGE SCALE GENOMIC DNA]</scope>
    <source>
        <strain evidence="2">DH-2019</strain>
    </source>
</reference>
<dbReference type="EMBL" id="JABTTQ020002723">
    <property type="protein sequence ID" value="KAK6122380.1"/>
    <property type="molecule type" value="Genomic_DNA"/>
</dbReference>
<protein>
    <recommendedName>
        <fullName evidence="4">S-adenosylmethionine-dependent methyltransferase</fullName>
    </recommendedName>
</protein>
<dbReference type="InterPro" id="IPR005299">
    <property type="entry name" value="MeTrfase_7"/>
</dbReference>
<dbReference type="InterPro" id="IPR029063">
    <property type="entry name" value="SAM-dependent_MTases_sf"/>
</dbReference>
<comment type="similarity">
    <text evidence="1">Belongs to the methyltransferase superfamily. Type-7 methyltransferase family.</text>
</comment>
<evidence type="ECO:0000313" key="2">
    <source>
        <dbReference type="EMBL" id="KAK6122380.1"/>
    </source>
</evidence>
<dbReference type="SUPFAM" id="SSF53335">
    <property type="entry name" value="S-adenosyl-L-methionine-dependent methyltransferases"/>
    <property type="match status" value="2"/>
</dbReference>
<evidence type="ECO:0008006" key="4">
    <source>
        <dbReference type="Google" id="ProtNLM"/>
    </source>
</evidence>
<sequence>MAQMYAMVNCFQYPRTSIRMTVNSSLDPKRSIPHHVELNLGDKTLDRSLLGLYAMNGGKGANSYAQNSSYQRGVVDAAKPLIEAEIATKVDIKQLSSTNTTPFRIADFGCSTGHNSFPAIQIITEAVEKKIQTQAQIPDFHVFFNDQVMNDFNTLFHSLPPQRNYHAAGVPGPFHGRLLPNASIDFAYSSCALNWLSEVPKAVADHRSPAWNNGKVHYTGARKEVFEAYSNHYANDIDSFLKARAEELVGGGLMALLVPAVPTFENSGTSYTTPTEMDLIGSCLVDMAKKVNFQYFNSQSKLAHLFLDLSKFCIITESQQYDIDIDQKKYSYGVLNLFLLQGILSEEQVDTFNFPLYFTIPQELKAIIERNHSFSIERMEILNNPGKRTLTSASARATYLRAVFEGLLINHFGTEIMDELFDRYTEKLAASPLFLDPENEKSIIIFVLLERKVV</sequence>
<accession>A0ABR0UJM5</accession>